<reference evidence="1" key="1">
    <citation type="submission" date="2019-03" db="EMBL/GenBank/DDBJ databases">
        <title>Single cell metagenomics reveals metabolic interactions within the superorganism composed of flagellate Streblomastix strix and complex community of Bacteroidetes bacteria on its surface.</title>
        <authorList>
            <person name="Treitli S.C."/>
            <person name="Kolisko M."/>
            <person name="Husnik F."/>
            <person name="Keeling P."/>
            <person name="Hampl V."/>
        </authorList>
    </citation>
    <scope>NUCLEOTIDE SEQUENCE</scope>
    <source>
        <strain evidence="1">STM</strain>
    </source>
</reference>
<gene>
    <name evidence="1" type="ORF">EZS27_024866</name>
</gene>
<sequence>MVVTRRIQLVINEKDKELRNQYLKTIYGYRDMCILAANTIVTHKFIQGDIAKFSYLTNEAKEKVYVKDILKKEKGMSEQNITYRLIAENLKGKMPSEIYSCLNQNIAHTYKAREKEIYMGKISIPSYTKNILIPFSAKTVSNIKMAEVEGKEGKTYKTAYFNFFGIPFELFFGKDKSNNKVTIERCIEGTYKFCGSSIQIDDNKKKMYLSLCMDIPTKKVEMEKDKVLYATLGLTQPIFASLDKEKCIQSSMLVDENQRIPKTFAIGTKEEYLIGRLKIQGMLRSTAINLKYSNKCGKGRLKKLQALDRYHNSEKKYVATKTHTYSRMLVNLAIKNKCSKIVLINQKVKEEDAKKDDLLLRNWSYYDLKGKIEYKAKMVGIELLDK</sequence>
<proteinExistence type="predicted"/>
<protein>
    <recommendedName>
        <fullName evidence="2">Transposase</fullName>
    </recommendedName>
</protein>
<organism evidence="1">
    <name type="scientific">termite gut metagenome</name>
    <dbReference type="NCBI Taxonomy" id="433724"/>
    <lineage>
        <taxon>unclassified sequences</taxon>
        <taxon>metagenomes</taxon>
        <taxon>organismal metagenomes</taxon>
    </lineage>
</organism>
<name>A0A5J4QYG5_9ZZZZ</name>
<dbReference type="AlphaFoldDB" id="A0A5J4QYG5"/>
<evidence type="ECO:0000313" key="1">
    <source>
        <dbReference type="EMBL" id="KAA6325980.1"/>
    </source>
</evidence>
<accession>A0A5J4QYG5</accession>
<comment type="caution">
    <text evidence="1">The sequence shown here is derived from an EMBL/GenBank/DDBJ whole genome shotgun (WGS) entry which is preliminary data.</text>
</comment>
<dbReference type="EMBL" id="SNRY01002252">
    <property type="protein sequence ID" value="KAA6325980.1"/>
    <property type="molecule type" value="Genomic_DNA"/>
</dbReference>
<evidence type="ECO:0008006" key="2">
    <source>
        <dbReference type="Google" id="ProtNLM"/>
    </source>
</evidence>